<organism evidence="1 2">
    <name type="scientific">Yersinia intermedia</name>
    <dbReference type="NCBI Taxonomy" id="631"/>
    <lineage>
        <taxon>Bacteria</taxon>
        <taxon>Pseudomonadati</taxon>
        <taxon>Pseudomonadota</taxon>
        <taxon>Gammaproteobacteria</taxon>
        <taxon>Enterobacterales</taxon>
        <taxon>Yersiniaceae</taxon>
        <taxon>Yersinia</taxon>
    </lineage>
</organism>
<dbReference type="EMBL" id="CPZJ01000002">
    <property type="protein sequence ID" value="CNF18676.1"/>
    <property type="molecule type" value="Genomic_DNA"/>
</dbReference>
<accession>A0A0T9LRW8</accession>
<dbReference type="RefSeq" id="WP_050072751.1">
    <property type="nucleotide sequence ID" value="NZ_CPZJ01000002.1"/>
</dbReference>
<reference evidence="1 2" key="1">
    <citation type="submission" date="2015-03" db="EMBL/GenBank/DDBJ databases">
        <authorList>
            <person name="Murphy D."/>
        </authorList>
    </citation>
    <scope>NUCLEOTIDE SEQUENCE [LARGE SCALE GENOMIC DNA]</scope>
    <source>
        <strain evidence="1 2">BR165/97</strain>
    </source>
</reference>
<dbReference type="AlphaFoldDB" id="A0A0T9LRW8"/>
<protein>
    <submittedName>
        <fullName evidence="1">Uncharacterized protein</fullName>
    </submittedName>
</protein>
<gene>
    <name evidence="1" type="ORF">ERS008530_00630</name>
</gene>
<sequence>MKAIIQVRIQSILMTKEEVIISGENGEEHKFHTNEFSWAHSIKPGMIYTKWDTGNQTLTVEEDSHQ</sequence>
<name>A0A0T9LRW8_YERIN</name>
<evidence type="ECO:0000313" key="2">
    <source>
        <dbReference type="Proteomes" id="UP000038750"/>
    </source>
</evidence>
<evidence type="ECO:0000313" key="1">
    <source>
        <dbReference type="EMBL" id="CNF18676.1"/>
    </source>
</evidence>
<proteinExistence type="predicted"/>
<dbReference type="Proteomes" id="UP000038750">
    <property type="component" value="Unassembled WGS sequence"/>
</dbReference>